<dbReference type="Proteomes" id="UP000789570">
    <property type="component" value="Unassembled WGS sequence"/>
</dbReference>
<keyword evidence="2" id="KW-1185">Reference proteome</keyword>
<sequence>MGQLPTECIQEILKFVDSNLFSCLLINRIWCRNTVPLIWNNPFRFKGLSDQKHSRFLDNYLKSLNQEEKFWLIQKGIALAHEQPLLFDYASFLEVIKFDKLDLTIKNWVEYIYYDFKVPKIIFLEKGEYYINILTVLFKLFMRQSRGIRSLFISEIMNIPTVTRIKFPDFSTFSLAVPGIKGVKDVEINFTYEVKPYRKLFEAISTSCAQIQNFSLSFPCTVRYRSLPQFNSSLINMIRNQRRLESITLKFVMFSLTDLKSVFSSLNLHINWLRKIELNFLGINLTDFSLIFSQKHNNQPIELRLIDCELYLYVENAKQVSEFGNLKLPIDSLTILFENDYSLIYQPILLQLVGENLRNLSLNKLDEDTIRYILAFCENITSLEIVELLRTNFSDCFMLIKELRIRKLKLSISDNRNSLDVESITSSFFLNLSCNLPTTLTSLVLGNIQTIEYLPYFLENFEAPNLREIILQEQRNNLSIINSLKNFDRYLELIKLKDIHLFGIEYEGNIDQYELNQCYANNEFIGKLKFLKKDNGNFGFYVGSKLNSKH</sequence>
<name>A0A9N8W5Y1_9GLOM</name>
<accession>A0A9N8W5Y1</accession>
<proteinExistence type="predicted"/>
<dbReference type="AlphaFoldDB" id="A0A9N8W5Y1"/>
<gene>
    <name evidence="1" type="ORF">FCALED_LOCUS2334</name>
</gene>
<organism evidence="1 2">
    <name type="scientific">Funneliformis caledonium</name>
    <dbReference type="NCBI Taxonomy" id="1117310"/>
    <lineage>
        <taxon>Eukaryota</taxon>
        <taxon>Fungi</taxon>
        <taxon>Fungi incertae sedis</taxon>
        <taxon>Mucoromycota</taxon>
        <taxon>Glomeromycotina</taxon>
        <taxon>Glomeromycetes</taxon>
        <taxon>Glomerales</taxon>
        <taxon>Glomeraceae</taxon>
        <taxon>Funneliformis</taxon>
    </lineage>
</organism>
<evidence type="ECO:0000313" key="2">
    <source>
        <dbReference type="Proteomes" id="UP000789570"/>
    </source>
</evidence>
<protein>
    <submittedName>
        <fullName evidence="1">3087_t:CDS:1</fullName>
    </submittedName>
</protein>
<reference evidence="1" key="1">
    <citation type="submission" date="2021-06" db="EMBL/GenBank/DDBJ databases">
        <authorList>
            <person name="Kallberg Y."/>
            <person name="Tangrot J."/>
            <person name="Rosling A."/>
        </authorList>
    </citation>
    <scope>NUCLEOTIDE SEQUENCE</scope>
    <source>
        <strain evidence="1">UK204</strain>
    </source>
</reference>
<dbReference type="EMBL" id="CAJVPQ010000345">
    <property type="protein sequence ID" value="CAG8473305.1"/>
    <property type="molecule type" value="Genomic_DNA"/>
</dbReference>
<evidence type="ECO:0000313" key="1">
    <source>
        <dbReference type="EMBL" id="CAG8473305.1"/>
    </source>
</evidence>
<comment type="caution">
    <text evidence="1">The sequence shown here is derived from an EMBL/GenBank/DDBJ whole genome shotgun (WGS) entry which is preliminary data.</text>
</comment>
<dbReference type="OrthoDB" id="2350118at2759"/>